<accession>A0ABY2L4S8</accession>
<organism evidence="1 2">
    <name type="scientific">Leptospira bouyouniensis</name>
    <dbReference type="NCBI Taxonomy" id="2484911"/>
    <lineage>
        <taxon>Bacteria</taxon>
        <taxon>Pseudomonadati</taxon>
        <taxon>Spirochaetota</taxon>
        <taxon>Spirochaetia</taxon>
        <taxon>Leptospirales</taxon>
        <taxon>Leptospiraceae</taxon>
        <taxon>Leptospira</taxon>
    </lineage>
</organism>
<name>A0ABY2L4S8_9LEPT</name>
<evidence type="ECO:0000313" key="2">
    <source>
        <dbReference type="Proteomes" id="UP000297617"/>
    </source>
</evidence>
<dbReference type="EMBL" id="RQFD01000016">
    <property type="protein sequence ID" value="TGK46988.1"/>
    <property type="molecule type" value="Genomic_DNA"/>
</dbReference>
<gene>
    <name evidence="1" type="ORF">EHQ10_16755</name>
</gene>
<protein>
    <submittedName>
        <fullName evidence="1">YHS domain-containing protein</fullName>
    </submittedName>
</protein>
<proteinExistence type="predicted"/>
<dbReference type="RefSeq" id="WP_135741455.1">
    <property type="nucleotide sequence ID" value="NZ_RQFD01000016.1"/>
</dbReference>
<sequence>MQYQKFIVFTITLVVSISIFAQSEFSLNEIRKKHFRLNSDGVAIDGFDPVSYFSNNPINGKKEISKEYKGIIYYFSSIENRKIFEQNPDQFEPKYGGWCAYAMGESGDKVEIDPKRFKIIDGKINLFYDGIFGDTLIPWNQNEKKLIPKANENWKKLMK</sequence>
<dbReference type="NCBIfam" id="NF041384">
    <property type="entry name" value="YHS_seleno_dom"/>
    <property type="match status" value="1"/>
</dbReference>
<evidence type="ECO:0000313" key="1">
    <source>
        <dbReference type="EMBL" id="TGK46988.1"/>
    </source>
</evidence>
<comment type="caution">
    <text evidence="1">The sequence shown here is derived from an EMBL/GenBank/DDBJ whole genome shotgun (WGS) entry which is preliminary data.</text>
</comment>
<reference evidence="2" key="1">
    <citation type="journal article" date="2019" name="PLoS Negl. Trop. Dis.">
        <title>Revisiting the worldwide diversity of Leptospira species in the environment.</title>
        <authorList>
            <person name="Vincent A.T."/>
            <person name="Schiettekatte O."/>
            <person name="Bourhy P."/>
            <person name="Veyrier F.J."/>
            <person name="Picardeau M."/>
        </authorList>
    </citation>
    <scope>NUCLEOTIDE SEQUENCE [LARGE SCALE GENOMIC DNA]</scope>
    <source>
        <strain evidence="2">201800295</strain>
    </source>
</reference>
<keyword evidence="2" id="KW-1185">Reference proteome</keyword>
<dbReference type="Proteomes" id="UP000297617">
    <property type="component" value="Unassembled WGS sequence"/>
</dbReference>